<dbReference type="Gene3D" id="1.25.40.10">
    <property type="entry name" value="Tetratricopeptide repeat domain"/>
    <property type="match status" value="2"/>
</dbReference>
<comment type="similarity">
    <text evidence="1">Belongs to the sel-1 family.</text>
</comment>
<dbReference type="AlphaFoldDB" id="A0A9P6FF38"/>
<comment type="caution">
    <text evidence="3">The sequence shown here is derived from an EMBL/GenBank/DDBJ whole genome shotgun (WGS) entry which is preliminary data.</text>
</comment>
<reference evidence="3" key="1">
    <citation type="journal article" date="2020" name="Fungal Divers.">
        <title>Resolving the Mortierellaceae phylogeny through synthesis of multi-gene phylogenetics and phylogenomics.</title>
        <authorList>
            <person name="Vandepol N."/>
            <person name="Liber J."/>
            <person name="Desiro A."/>
            <person name="Na H."/>
            <person name="Kennedy M."/>
            <person name="Barry K."/>
            <person name="Grigoriev I.V."/>
            <person name="Miller A.N."/>
            <person name="O'Donnell K."/>
            <person name="Stajich J.E."/>
            <person name="Bonito G."/>
        </authorList>
    </citation>
    <scope>NUCLEOTIDE SEQUENCE</scope>
    <source>
        <strain evidence="3">NRRL 2591</strain>
    </source>
</reference>
<protein>
    <recommendedName>
        <fullName evidence="5">HCP-like protein</fullName>
    </recommendedName>
</protein>
<keyword evidence="4" id="KW-1185">Reference proteome</keyword>
<dbReference type="Proteomes" id="UP000723463">
    <property type="component" value="Unassembled WGS sequence"/>
</dbReference>
<organism evidence="3 4">
    <name type="scientific">Mortierella hygrophila</name>
    <dbReference type="NCBI Taxonomy" id="979708"/>
    <lineage>
        <taxon>Eukaryota</taxon>
        <taxon>Fungi</taxon>
        <taxon>Fungi incertae sedis</taxon>
        <taxon>Mucoromycota</taxon>
        <taxon>Mortierellomycotina</taxon>
        <taxon>Mortierellomycetes</taxon>
        <taxon>Mortierellales</taxon>
        <taxon>Mortierellaceae</taxon>
        <taxon>Mortierella</taxon>
    </lineage>
</organism>
<evidence type="ECO:0000256" key="1">
    <source>
        <dbReference type="ARBA" id="ARBA00038101"/>
    </source>
</evidence>
<dbReference type="Pfam" id="PF08238">
    <property type="entry name" value="Sel1"/>
    <property type="match status" value="8"/>
</dbReference>
<evidence type="ECO:0000313" key="3">
    <source>
        <dbReference type="EMBL" id="KAF9549117.1"/>
    </source>
</evidence>
<feature type="region of interest" description="Disordered" evidence="2">
    <location>
        <begin position="69"/>
        <end position="105"/>
    </location>
</feature>
<name>A0A9P6FF38_9FUNG</name>
<dbReference type="SUPFAM" id="SSF81901">
    <property type="entry name" value="HCP-like"/>
    <property type="match status" value="3"/>
</dbReference>
<feature type="compositionally biased region" description="Polar residues" evidence="2">
    <location>
        <begin position="91"/>
        <end position="105"/>
    </location>
</feature>
<gene>
    <name evidence="3" type="ORF">EC957_004756</name>
</gene>
<sequence>MSLLCPQSRVQQSLRQSYQSRKLSTSIYQDPTGKDIILWEEIVGAFKGADNSSQYDSEDFAFCTSKEFDLPTTEPRPQTTPNDAIGGSQLHGHSSITHPSVDNNNHSSVVTNTPVSASPDADRIADLIAKADRGDMDAQIELRDAYETGKGLTMDHTSAMKYFRKAANRSHAMAQYRIGLLYQHGRGVEQNSGKATEWFRKADAQDLPQAQCQLGLVECSRREISSAMSYFLKAAKHGHAESEFHIAMLFKRGQGVRLNFEKAIECLRKAIEDDPGYEVALFEMGMMYYQGEGVPLDFPKAEELFVKAGNLGNVDGRRSLGDMYRNGRQGVAQDSVRAMEWFHSAADQNDMESQFTLGVMYDNGEGVVRDSSKAMEWYLGAAGQQHVEACFCIGVLYYDGWGGRPRDLAKAKEWFYRAAQRRHFEANDYLAKCGGQRVQLPCLV</sequence>
<dbReference type="PANTHER" id="PTHR11102">
    <property type="entry name" value="SEL-1-LIKE PROTEIN"/>
    <property type="match status" value="1"/>
</dbReference>
<dbReference type="PANTHER" id="PTHR11102:SF160">
    <property type="entry name" value="ERAD-ASSOCIATED E3 UBIQUITIN-PROTEIN LIGASE COMPONENT HRD3"/>
    <property type="match status" value="1"/>
</dbReference>
<evidence type="ECO:0000256" key="2">
    <source>
        <dbReference type="SAM" id="MobiDB-lite"/>
    </source>
</evidence>
<dbReference type="InterPro" id="IPR011990">
    <property type="entry name" value="TPR-like_helical_dom_sf"/>
</dbReference>
<evidence type="ECO:0000313" key="4">
    <source>
        <dbReference type="Proteomes" id="UP000723463"/>
    </source>
</evidence>
<dbReference type="EMBL" id="JAAAXW010000022">
    <property type="protein sequence ID" value="KAF9549117.1"/>
    <property type="molecule type" value="Genomic_DNA"/>
</dbReference>
<dbReference type="InterPro" id="IPR050767">
    <property type="entry name" value="Sel1_AlgK"/>
</dbReference>
<dbReference type="InterPro" id="IPR006597">
    <property type="entry name" value="Sel1-like"/>
</dbReference>
<evidence type="ECO:0008006" key="5">
    <source>
        <dbReference type="Google" id="ProtNLM"/>
    </source>
</evidence>
<proteinExistence type="inferred from homology"/>
<dbReference type="SMART" id="SM00671">
    <property type="entry name" value="SEL1"/>
    <property type="match status" value="8"/>
</dbReference>
<accession>A0A9P6FF38</accession>